<comment type="caution">
    <text evidence="1">The sequence shown here is derived from an EMBL/GenBank/DDBJ whole genome shotgun (WGS) entry which is preliminary data.</text>
</comment>
<keyword evidence="2" id="KW-1185">Reference proteome</keyword>
<evidence type="ECO:0008006" key="3">
    <source>
        <dbReference type="Google" id="ProtNLM"/>
    </source>
</evidence>
<proteinExistence type="predicted"/>
<sequence length="474" mass="49979">MTKSILPDVDIEIIDGGLGLTPTDPSGIHVKIGVSTAGRTGVIYRMTSGDQAQENLGAGPLVDALLDSFQHGSQLIYAVKAAATVDGTISAITKSGAGTATAAADGAPNDAYEIVIEVLKAGALNEARVQYSLDGGDSWSSKKTVPTSGVLELTGTGVTVTFTAGNPASGSFVVGDSYTLATTAPAMSNESFLDAIAVLENTTGDFEFIHVVGESAPALWAVAAAKADGFELNHIPLHIVLEARNKLAGETLEQYVQALLADAATFSHTRVSVVAGRVELAALDGKVRDTNMAGAYNGIVSKAKVQESPGKVMSYKLTAATALKPDGIEPHIAALDGAGYVTARKYQGMSGIYVTNGRMMAPPGSDYEFVETRRVADKASRGVRNAALMYVHYDLEMTEDGKLDLTHFKAHLEAPLDEMAKKSAREIAGYELTIDPTQNVISSKQLVADLSIFPTPIMRWITIRQKMKNPFLKG</sequence>
<dbReference type="RefSeq" id="WP_134215446.1">
    <property type="nucleotide sequence ID" value="NZ_QFFZ01000058.1"/>
</dbReference>
<protein>
    <recommendedName>
        <fullName evidence="3">Tail sheath protein subtilisin-like domain-containing protein</fullName>
    </recommendedName>
</protein>
<dbReference type="InterPro" id="IPR019694">
    <property type="entry name" value="Phage_HP1_Orf23"/>
</dbReference>
<name>A0A4Y7RKE0_9FIRM</name>
<dbReference type="Pfam" id="PF10758">
    <property type="entry name" value="DUF2586"/>
    <property type="match status" value="1"/>
</dbReference>
<evidence type="ECO:0000313" key="2">
    <source>
        <dbReference type="Proteomes" id="UP000297597"/>
    </source>
</evidence>
<dbReference type="AlphaFoldDB" id="A0A4Y7RKE0"/>
<reference evidence="1 2" key="1">
    <citation type="journal article" date="2018" name="Environ. Microbiol.">
        <title>Novel energy conservation strategies and behaviour of Pelotomaculum schinkii driving syntrophic propionate catabolism.</title>
        <authorList>
            <person name="Hidalgo-Ahumada C.A.P."/>
            <person name="Nobu M.K."/>
            <person name="Narihiro T."/>
            <person name="Tamaki H."/>
            <person name="Liu W.T."/>
            <person name="Kamagata Y."/>
            <person name="Stams A.J.M."/>
            <person name="Imachi H."/>
            <person name="Sousa D.Z."/>
        </authorList>
    </citation>
    <scope>NUCLEOTIDE SEQUENCE [LARGE SCALE GENOMIC DNA]</scope>
    <source>
        <strain evidence="1 2">MGP</strain>
    </source>
</reference>
<accession>A0A4Y7RKE0</accession>
<dbReference type="OrthoDB" id="2078336at2"/>
<evidence type="ECO:0000313" key="1">
    <source>
        <dbReference type="EMBL" id="TEB09142.1"/>
    </source>
</evidence>
<dbReference type="EMBL" id="QFFZ01000058">
    <property type="protein sequence ID" value="TEB09142.1"/>
    <property type="molecule type" value="Genomic_DNA"/>
</dbReference>
<gene>
    <name evidence="1" type="ORF">Pmgp_03363</name>
</gene>
<dbReference type="Proteomes" id="UP000297597">
    <property type="component" value="Unassembled WGS sequence"/>
</dbReference>
<organism evidence="1 2">
    <name type="scientific">Pelotomaculum propionicicum</name>
    <dbReference type="NCBI Taxonomy" id="258475"/>
    <lineage>
        <taxon>Bacteria</taxon>
        <taxon>Bacillati</taxon>
        <taxon>Bacillota</taxon>
        <taxon>Clostridia</taxon>
        <taxon>Eubacteriales</taxon>
        <taxon>Desulfotomaculaceae</taxon>
        <taxon>Pelotomaculum</taxon>
    </lineage>
</organism>